<keyword evidence="4" id="KW-1185">Reference proteome</keyword>
<evidence type="ECO:0000313" key="3">
    <source>
        <dbReference type="EMBL" id="ORC87920.1"/>
    </source>
</evidence>
<dbReference type="GO" id="GO:0051082">
    <property type="term" value="F:unfolded protein binding"/>
    <property type="evidence" value="ECO:0007669"/>
    <property type="project" value="InterPro"/>
</dbReference>
<dbReference type="PANTHER" id="PTHR12674:SF2">
    <property type="entry name" value="PREFOLDIN SUBUNIT 5"/>
    <property type="match status" value="1"/>
</dbReference>
<accession>A0A1X0NUY3</accession>
<proteinExistence type="inferred from homology"/>
<dbReference type="CDD" id="cd23157">
    <property type="entry name" value="Prefoldin_5"/>
    <property type="match status" value="1"/>
</dbReference>
<dbReference type="SUPFAM" id="SSF46579">
    <property type="entry name" value="Prefoldin"/>
    <property type="match status" value="1"/>
</dbReference>
<dbReference type="GO" id="GO:1990114">
    <property type="term" value="P:RNA polymerase II core complex assembly"/>
    <property type="evidence" value="ECO:0007669"/>
    <property type="project" value="TreeGrafter"/>
</dbReference>
<dbReference type="InterPro" id="IPR009053">
    <property type="entry name" value="Prefoldin"/>
</dbReference>
<dbReference type="AlphaFoldDB" id="A0A1X0NUY3"/>
<protein>
    <submittedName>
        <fullName evidence="3">Prefoldin</fullName>
    </submittedName>
</protein>
<dbReference type="GO" id="GO:1990113">
    <property type="term" value="P:RNA polymerase I assembly"/>
    <property type="evidence" value="ECO:0007669"/>
    <property type="project" value="TreeGrafter"/>
</dbReference>
<evidence type="ECO:0000256" key="1">
    <source>
        <dbReference type="ARBA" id="ARBA00010048"/>
    </source>
</evidence>
<reference evidence="3 4" key="1">
    <citation type="submission" date="2017-03" db="EMBL/GenBank/DDBJ databases">
        <title>An alternative strategy for trypanosome survival in the mammalian bloodstream revealed through genome and transcriptome analysis of the ubiquitous bovine parasite Trypanosoma (Megatrypanum) theileri.</title>
        <authorList>
            <person name="Kelly S."/>
            <person name="Ivens A."/>
            <person name="Mott A."/>
            <person name="O'Neill E."/>
            <person name="Emms D."/>
            <person name="Macleod O."/>
            <person name="Voorheis P."/>
            <person name="Matthews J."/>
            <person name="Matthews K."/>
            <person name="Carrington M."/>
        </authorList>
    </citation>
    <scope>NUCLEOTIDE SEQUENCE [LARGE SCALE GENOMIC DNA]</scope>
    <source>
        <strain evidence="3">Edinburgh</strain>
    </source>
</reference>
<dbReference type="VEuPathDB" id="TriTrypDB:TM35_000191640"/>
<dbReference type="NCBIfam" id="TIGR00293">
    <property type="entry name" value="prefoldin subunit alpha"/>
    <property type="match status" value="1"/>
</dbReference>
<dbReference type="OrthoDB" id="10267474at2759"/>
<name>A0A1X0NUY3_9TRYP</name>
<sequence>MSGRPADGSAGGPINITQLPLEQLEELRKQLQLEVNSLSTAYDSLNSASARFLSNRDVLREYEAVCGAPKSGEEKEEKEEEGLVCVSSALYARARLVRSGRVLVDVGTDYFLERPLEAATAYFATRAEAVRGNMDALEQKLRVAQTHLSQVVDTMRGRQAQQQQQQEAAAAAA</sequence>
<dbReference type="EMBL" id="NBCO01000019">
    <property type="protein sequence ID" value="ORC87920.1"/>
    <property type="molecule type" value="Genomic_DNA"/>
</dbReference>
<dbReference type="InterPro" id="IPR004127">
    <property type="entry name" value="Prefoldin_subunit_alpha"/>
</dbReference>
<dbReference type="Pfam" id="PF02996">
    <property type="entry name" value="Prefoldin"/>
    <property type="match status" value="1"/>
</dbReference>
<dbReference type="Gene3D" id="1.10.287.370">
    <property type="match status" value="1"/>
</dbReference>
<keyword evidence="2" id="KW-0175">Coiled coil</keyword>
<dbReference type="GO" id="GO:1990115">
    <property type="term" value="P:RNA polymerase III assembly"/>
    <property type="evidence" value="ECO:0007669"/>
    <property type="project" value="TreeGrafter"/>
</dbReference>
<dbReference type="Proteomes" id="UP000192257">
    <property type="component" value="Unassembled WGS sequence"/>
</dbReference>
<organism evidence="3 4">
    <name type="scientific">Trypanosoma theileri</name>
    <dbReference type="NCBI Taxonomy" id="67003"/>
    <lineage>
        <taxon>Eukaryota</taxon>
        <taxon>Discoba</taxon>
        <taxon>Euglenozoa</taxon>
        <taxon>Kinetoplastea</taxon>
        <taxon>Metakinetoplastina</taxon>
        <taxon>Trypanosomatida</taxon>
        <taxon>Trypanosomatidae</taxon>
        <taxon>Trypanosoma</taxon>
    </lineage>
</organism>
<dbReference type="GO" id="GO:0005737">
    <property type="term" value="C:cytoplasm"/>
    <property type="evidence" value="ECO:0007669"/>
    <property type="project" value="TreeGrafter"/>
</dbReference>
<dbReference type="STRING" id="67003.A0A1X0NUY3"/>
<evidence type="ECO:0000313" key="4">
    <source>
        <dbReference type="Proteomes" id="UP000192257"/>
    </source>
</evidence>
<dbReference type="RefSeq" id="XP_028881986.1">
    <property type="nucleotide sequence ID" value="XM_029026662.1"/>
</dbReference>
<dbReference type="GO" id="GO:0006457">
    <property type="term" value="P:protein folding"/>
    <property type="evidence" value="ECO:0007669"/>
    <property type="project" value="InterPro"/>
</dbReference>
<feature type="coiled-coil region" evidence="2">
    <location>
        <begin position="21"/>
        <end position="48"/>
    </location>
</feature>
<dbReference type="GeneID" id="39986442"/>
<evidence type="ECO:0000256" key="2">
    <source>
        <dbReference type="SAM" id="Coils"/>
    </source>
</evidence>
<dbReference type="GO" id="GO:0016272">
    <property type="term" value="C:prefoldin complex"/>
    <property type="evidence" value="ECO:0007669"/>
    <property type="project" value="InterPro"/>
</dbReference>
<comment type="similarity">
    <text evidence="1">Belongs to the prefoldin subunit alpha family.</text>
</comment>
<gene>
    <name evidence="3" type="ORF">TM35_000191640</name>
</gene>
<comment type="caution">
    <text evidence="3">The sequence shown here is derived from an EMBL/GenBank/DDBJ whole genome shotgun (WGS) entry which is preliminary data.</text>
</comment>
<dbReference type="InterPro" id="IPR011599">
    <property type="entry name" value="PFD_alpha_archaea"/>
</dbReference>
<dbReference type="PANTHER" id="PTHR12674">
    <property type="entry name" value="PREFOLDIN SUBUNIT 5"/>
    <property type="match status" value="1"/>
</dbReference>